<proteinExistence type="predicted"/>
<feature type="compositionally biased region" description="Basic and acidic residues" evidence="1">
    <location>
        <begin position="343"/>
        <end position="358"/>
    </location>
</feature>
<gene>
    <name evidence="2" type="ORF">GSI_11963</name>
</gene>
<feature type="compositionally biased region" description="Basic and acidic residues" evidence="1">
    <location>
        <begin position="457"/>
        <end position="467"/>
    </location>
</feature>
<feature type="compositionally biased region" description="Acidic residues" evidence="1">
    <location>
        <begin position="368"/>
        <end position="387"/>
    </location>
</feature>
<name>A0A2G8RY12_9APHY</name>
<feature type="compositionally biased region" description="Acidic residues" evidence="1">
    <location>
        <begin position="411"/>
        <end position="423"/>
    </location>
</feature>
<dbReference type="OrthoDB" id="2747971at2759"/>
<feature type="compositionally biased region" description="Acidic residues" evidence="1">
    <location>
        <begin position="394"/>
        <end position="403"/>
    </location>
</feature>
<evidence type="ECO:0000313" key="2">
    <source>
        <dbReference type="EMBL" id="PIL26208.1"/>
    </source>
</evidence>
<dbReference type="AlphaFoldDB" id="A0A2G8RY12"/>
<feature type="compositionally biased region" description="Polar residues" evidence="1">
    <location>
        <begin position="327"/>
        <end position="338"/>
    </location>
</feature>
<feature type="region of interest" description="Disordered" evidence="1">
    <location>
        <begin position="303"/>
        <end position="423"/>
    </location>
</feature>
<evidence type="ECO:0000313" key="3">
    <source>
        <dbReference type="Proteomes" id="UP000230002"/>
    </source>
</evidence>
<feature type="compositionally biased region" description="Basic and acidic residues" evidence="1">
    <location>
        <begin position="484"/>
        <end position="493"/>
    </location>
</feature>
<protein>
    <submittedName>
        <fullName evidence="2">Uncharacterized protein</fullName>
    </submittedName>
</protein>
<evidence type="ECO:0000256" key="1">
    <source>
        <dbReference type="SAM" id="MobiDB-lite"/>
    </source>
</evidence>
<accession>A0A2G8RY12</accession>
<dbReference type="Proteomes" id="UP000230002">
    <property type="component" value="Unassembled WGS sequence"/>
</dbReference>
<reference evidence="2 3" key="1">
    <citation type="journal article" date="2015" name="Sci. Rep.">
        <title>Chromosome-level genome map provides insights into diverse defense mechanisms in the medicinal fungus Ganoderma sinense.</title>
        <authorList>
            <person name="Zhu Y."/>
            <person name="Xu J."/>
            <person name="Sun C."/>
            <person name="Zhou S."/>
            <person name="Xu H."/>
            <person name="Nelson D.R."/>
            <person name="Qian J."/>
            <person name="Song J."/>
            <person name="Luo H."/>
            <person name="Xiang L."/>
            <person name="Li Y."/>
            <person name="Xu Z."/>
            <person name="Ji A."/>
            <person name="Wang L."/>
            <person name="Lu S."/>
            <person name="Hayward A."/>
            <person name="Sun W."/>
            <person name="Li X."/>
            <person name="Schwartz D.C."/>
            <person name="Wang Y."/>
            <person name="Chen S."/>
        </authorList>
    </citation>
    <scope>NUCLEOTIDE SEQUENCE [LARGE SCALE GENOMIC DNA]</scope>
    <source>
        <strain evidence="2 3">ZZ0214-1</strain>
    </source>
</reference>
<organism evidence="2 3">
    <name type="scientific">Ganoderma sinense ZZ0214-1</name>
    <dbReference type="NCBI Taxonomy" id="1077348"/>
    <lineage>
        <taxon>Eukaryota</taxon>
        <taxon>Fungi</taxon>
        <taxon>Dikarya</taxon>
        <taxon>Basidiomycota</taxon>
        <taxon>Agaricomycotina</taxon>
        <taxon>Agaricomycetes</taxon>
        <taxon>Polyporales</taxon>
        <taxon>Polyporaceae</taxon>
        <taxon>Ganoderma</taxon>
    </lineage>
</organism>
<feature type="region of interest" description="Disordered" evidence="1">
    <location>
        <begin position="449"/>
        <end position="514"/>
    </location>
</feature>
<sequence>MDNPPSDFIDSPEKLQVALSYWKNRTFSQHYLKLEDVVASFDTPEHRLVTARQEFAPRWVLCRPGAKKPATFWTAGIWRWNSHLETGNYVPPGEVAPARLAEGRIQRVPNNLCQFSYGIDTSHDDSLWKAQAKFEDYIVKVNGFNPHQKDRREWQNGAGNQHSFVFSSQMFVKRTSYTRAKEASRSYSLHPWVAGATKKGTEFFANHERPEMFEPDAAGGLRPLSECYPPSLKLGDLVWLSFSAEFFIGGKYWSTSFVPYEFVRVGTVALDLLPEIRKEFDPDDVEVPRERLGAGMRVEDAHQLDADGDPLPGPTDAQQGPVVQPPATVTETAPNEYTFQPDDPERLRRLLRENDLLRPRTPPLLLDSEADGYTETTNGDETDEDVFADAKDREDDDDDDDDTSTTQDSMLVDDEGSVGDDDSFIVDDEASVMDDDTSVVDDAASVVAQYGSEDVDDKPQREADKKSAITPKSVPKPRGRKRAASTERPRTDEGVVVGTRILPDRRAKGKGVAR</sequence>
<comment type="caution">
    <text evidence="2">The sequence shown here is derived from an EMBL/GenBank/DDBJ whole genome shotgun (WGS) entry which is preliminary data.</text>
</comment>
<dbReference type="EMBL" id="AYKW01000045">
    <property type="protein sequence ID" value="PIL26208.1"/>
    <property type="molecule type" value="Genomic_DNA"/>
</dbReference>
<keyword evidence="3" id="KW-1185">Reference proteome</keyword>
<dbReference type="STRING" id="1077348.A0A2G8RY12"/>